<dbReference type="SUPFAM" id="SSF47954">
    <property type="entry name" value="Cyclin-like"/>
    <property type="match status" value="1"/>
</dbReference>
<evidence type="ECO:0000256" key="1">
    <source>
        <dbReference type="ARBA" id="ARBA00008742"/>
    </source>
</evidence>
<comment type="subunit">
    <text evidence="2">Interacts with the CDC2 protein kinase to form a serine/threonine kinase holoenzyme complex also known as maturation promoting factor (MPF). The cyclin subunit imparts substrate specificity to the complex.</text>
</comment>
<dbReference type="EMBL" id="JAYMYQ010000010">
    <property type="protein sequence ID" value="KAK7308323.1"/>
    <property type="molecule type" value="Genomic_DNA"/>
</dbReference>
<dbReference type="InterPro" id="IPR006671">
    <property type="entry name" value="Cyclin_N"/>
</dbReference>
<evidence type="ECO:0000313" key="8">
    <source>
        <dbReference type="EMBL" id="KAK7308323.1"/>
    </source>
</evidence>
<comment type="caution">
    <text evidence="8">The sequence shown here is derived from an EMBL/GenBank/DDBJ whole genome shotgun (WGS) entry which is preliminary data.</text>
</comment>
<evidence type="ECO:0000256" key="4">
    <source>
        <dbReference type="ARBA" id="ARBA00023127"/>
    </source>
</evidence>
<gene>
    <name evidence="8" type="ORF">VNO77_41925</name>
</gene>
<comment type="similarity">
    <text evidence="1">Belongs to the cyclin family.</text>
</comment>
<evidence type="ECO:0000313" key="9">
    <source>
        <dbReference type="Proteomes" id="UP001367508"/>
    </source>
</evidence>
<dbReference type="FunFam" id="1.10.472.10:FF:000109">
    <property type="entry name" value="Cyclin-J18-like"/>
    <property type="match status" value="1"/>
</dbReference>
<evidence type="ECO:0000256" key="3">
    <source>
        <dbReference type="ARBA" id="ARBA00022618"/>
    </source>
</evidence>
<evidence type="ECO:0000256" key="2">
    <source>
        <dbReference type="ARBA" id="ARBA00011177"/>
    </source>
</evidence>
<organism evidence="8 9">
    <name type="scientific">Canavalia gladiata</name>
    <name type="common">Sword bean</name>
    <name type="synonym">Dolichos gladiatus</name>
    <dbReference type="NCBI Taxonomy" id="3824"/>
    <lineage>
        <taxon>Eukaryota</taxon>
        <taxon>Viridiplantae</taxon>
        <taxon>Streptophyta</taxon>
        <taxon>Embryophyta</taxon>
        <taxon>Tracheophyta</taxon>
        <taxon>Spermatophyta</taxon>
        <taxon>Magnoliopsida</taxon>
        <taxon>eudicotyledons</taxon>
        <taxon>Gunneridae</taxon>
        <taxon>Pentapetalae</taxon>
        <taxon>rosids</taxon>
        <taxon>fabids</taxon>
        <taxon>Fabales</taxon>
        <taxon>Fabaceae</taxon>
        <taxon>Papilionoideae</taxon>
        <taxon>50 kb inversion clade</taxon>
        <taxon>NPAAA clade</taxon>
        <taxon>indigoferoid/millettioid clade</taxon>
        <taxon>Phaseoleae</taxon>
        <taxon>Canavalia</taxon>
    </lineage>
</organism>
<proteinExistence type="inferred from homology"/>
<evidence type="ECO:0000256" key="5">
    <source>
        <dbReference type="ARBA" id="ARBA00023306"/>
    </source>
</evidence>
<dbReference type="GO" id="GO:0051301">
    <property type="term" value="P:cell division"/>
    <property type="evidence" value="ECO:0007669"/>
    <property type="project" value="UniProtKB-KW"/>
</dbReference>
<keyword evidence="5" id="KW-0131">Cell cycle</keyword>
<dbReference type="Pfam" id="PF00134">
    <property type="entry name" value="Cyclin_N"/>
    <property type="match status" value="1"/>
</dbReference>
<dbReference type="AlphaFoldDB" id="A0AAN9K1R0"/>
<dbReference type="InterPro" id="IPR036915">
    <property type="entry name" value="Cyclin-like_sf"/>
</dbReference>
<reference evidence="8 9" key="1">
    <citation type="submission" date="2024-01" db="EMBL/GenBank/DDBJ databases">
        <title>The genomes of 5 underutilized Papilionoideae crops provide insights into root nodulation and disease resistanc.</title>
        <authorList>
            <person name="Jiang F."/>
        </authorList>
    </citation>
    <scope>NUCLEOTIDE SEQUENCE [LARGE SCALE GENOMIC DNA]</scope>
    <source>
        <strain evidence="8">LVBAO_FW01</strain>
        <tissue evidence="8">Leaves</tissue>
    </source>
</reference>
<dbReference type="Proteomes" id="UP001367508">
    <property type="component" value="Unassembled WGS sequence"/>
</dbReference>
<accession>A0AAN9K1R0</accession>
<protein>
    <recommendedName>
        <fullName evidence="6">B-like cyclin</fullName>
    </recommendedName>
</protein>
<keyword evidence="3" id="KW-0132">Cell division</keyword>
<feature type="domain" description="Cyclin N-terminal" evidence="7">
    <location>
        <begin position="6"/>
        <end position="123"/>
    </location>
</feature>
<dbReference type="Gene3D" id="1.10.472.10">
    <property type="entry name" value="Cyclin-like"/>
    <property type="match status" value="1"/>
</dbReference>
<sequence>MASWCQRHRTVEFLIQSAKHLQVSPIVKYSALSLFADRFFPSLPAFIEGGNSASWLLQPLTESNLQLFVLISLWISSKIHDSQPLSVASYKSLADSSIKEQHFTTRNFLEAEVLFMQVLNFEIGTANIAFLFLEELWIKIKEVAKVGELISFEACLEIMDLLYEKEEMSFLYRSPRSLAASILVVSYVMTVPKLKWEFPVLAWVNFETSCKEEDIIKMVTEILKHVLEPS</sequence>
<name>A0AAN9K1R0_CANGL</name>
<keyword evidence="4" id="KW-0195">Cyclin</keyword>
<evidence type="ECO:0000256" key="6">
    <source>
        <dbReference type="ARBA" id="ARBA00032263"/>
    </source>
</evidence>
<evidence type="ECO:0000259" key="7">
    <source>
        <dbReference type="Pfam" id="PF00134"/>
    </source>
</evidence>
<keyword evidence="9" id="KW-1185">Reference proteome</keyword>